<dbReference type="InterPro" id="IPR001680">
    <property type="entry name" value="WD40_rpt"/>
</dbReference>
<dbReference type="InterPro" id="IPR013820">
    <property type="entry name" value="ATP_PRibTrfase_cat"/>
</dbReference>
<dbReference type="SMART" id="SM00320">
    <property type="entry name" value="WD40"/>
    <property type="match status" value="11"/>
</dbReference>
<dbReference type="PROSITE" id="PS00678">
    <property type="entry name" value="WD_REPEATS_1"/>
    <property type="match status" value="1"/>
</dbReference>
<comment type="catalytic activity">
    <reaction evidence="1">
        <text>1-(5-phospho-beta-D-ribosyl)-ATP + diphosphate = 5-phospho-alpha-D-ribose 1-diphosphate + ATP</text>
        <dbReference type="Rhea" id="RHEA:18473"/>
        <dbReference type="ChEBI" id="CHEBI:30616"/>
        <dbReference type="ChEBI" id="CHEBI:33019"/>
        <dbReference type="ChEBI" id="CHEBI:58017"/>
        <dbReference type="ChEBI" id="CHEBI:73183"/>
        <dbReference type="EC" id="2.4.2.17"/>
    </reaction>
</comment>
<dbReference type="EMBL" id="CAJNJA010006598">
    <property type="protein sequence ID" value="CAE7212635.1"/>
    <property type="molecule type" value="Genomic_DNA"/>
</dbReference>
<dbReference type="SUPFAM" id="SSF53850">
    <property type="entry name" value="Periplasmic binding protein-like II"/>
    <property type="match status" value="1"/>
</dbReference>
<dbReference type="EC" id="2.4.2.17" evidence="3"/>
<dbReference type="Gene3D" id="3.30.70.120">
    <property type="match status" value="1"/>
</dbReference>
<sequence length="1911" mass="204386">MPDGVMEENVVLFAVPKKGRIHEDVMKILKGAGFDAKRPDRLDVAMCKDVPIKLVFLPAADIPSYVMEGNVDIGISGSDMLEESMIDAGFDAECAPIKVILKLGIGKCRLCLQAPQQHCDRPPKDFVGQRIVTSFPALTKRYFERLAGEDAQQKTHIKEVSGSVEAACGLGLADAVVDLVETGTTMKAAGLDIVSEVLETEALLFQQLPTEANGLSSGSKADVLKLIENRVSGYLTATKHVMIVCNCHHDDLASVCQLMPGKRSPTVTELKESSWHSVSALVKNSESNRIMDDLSKAAFGCVPGGSGWLLDFGVRALQTSEHLPHTVPFHNMRQVAKAGPVGSATSAATVMGSSQQAKARASATRKAAASPATAKAKARPMQKDAAATEEAAQALSVWEALLEVLTLSAHILTEDPSQLAFQVLGRLLGSEVPAGPLADLRAGAQMALKEGVYGLPAGTVPSWRCSACPVSKKSLQGVGGPLARTLQLHKDWVRCVAVNEAGTLLASASNDLSVKVWDLTQDCRMLLELLGHETAVLTVDLKGDLVVSGDKDEVILWSLSDGSILKRRPGFAGNLSVVQFLGEGHVAVATGTDVELVGATTLQGKPTCNHEARVAAIHSSAVPGGSATELLLACGCDDKHAALWKLSSQDAKRKKPTAPEFTAQLITRFLVGEQDVRAVSLSRAGNLLACGNDDGVLRIWSISTGKAGLSCSMLCSAPDMHSDWIHSVSMAHDGSCVACGSDDNSISLFDVSKQRMVGQVRIFSGAFSVALSPDLKSLYSASGDIRLWSVPKIKQSHHLNATGTGKHSPAVTGNAVSLDGCHAVSASSDLTDGKTNGGLQIGLWDCPTGSQTGFFKVGGSIDDDDRPLCASMSPDATMAAIGCDTGKLWVVNLTEPFAAVWVQPEAHTERIYCCEWLELDCLATGSEDGSVACWSVRDKVCTATARPYDSGIRCFAWTQDRQRVMCGCDYQAPRLVSVGEKGSDGHVLAEFKDVVRQELTVITPCSISLSSDDRRAVTTSWDKALRVWELDSGQLLLAVTQVSDWVVKGFGATLAGDIAGLCVSYSWDRQLQLWDFTHVLGKGTEKEAVVVSSQESSERLCTCQCDASLVHMACAPRWREGVRRSLVFADEDGGVHFFEVEIRQAPVQDAQGCMSKICISFYQPLPRCCPRCCCASLDARDLSWPAEGKGMRRREAAAKCFAAGDFPYQCALAIAGGDLLDSNVQKCSSHPAEQDKKPYGMAMTACARHALWHLAASVMAEVQVAAMRLDVVLLGASVGAYKQASMWRSAAQVLQSSSAQGLEQSIISHNALLSSLGRSALWQSGLVLQASMACSSCMTCDVVTFNTLITSYLKGMHGHRALRVLPMMKEQLVEPDQATFSSTILACKMVSAWQGALACVQGLSLGMGDRPCQDSRVLGAAMAACTKATQWEWALELLHTVDASSGDLDLVLCNTGMAACASGRSWRRALDLLQRLAGDGFRSDVVSLNTCMTASERADRWQGACELLSAARRHAQRLDSITFAAGTAACGAGAGSARWALAINMMASCQEQGVQVSAETLGTVLAALSGLSIVGAREDHNRWVRALQLQLAGFLVSLRTVDLMGHHQSGALTSHPKRQDATTWKTSLQLCRDAALAGAVGMHSQAQGLLRILGEDADAAALCTVLDTLELAEDFHGASALLTRACRDCFQLLRHMVHSQVSSTTLCAQAVVTMDSLSFRQRLPCAMQAAFHRAIAAPVLARLIRLLHIPLRPESRNEQLEAQPMLGHVATMQALSQSCLGLQAGAMSSWRLLSRRCLTGWKLQLPAYEALATALTPCLAYSIPAKHACCAGRVVGYRAENNAGDGPLAAVWVQHDRSQHGERQALLMIVAATASSSQSPTSYGLPLLRRALHRLEHLDQFDRLRRSNEMK</sequence>
<evidence type="ECO:0000256" key="7">
    <source>
        <dbReference type="ARBA" id="ARBA00022679"/>
    </source>
</evidence>
<comment type="pathway">
    <text evidence="2">Amino-acid biosynthesis; L-histidine biosynthesis; L-histidine from 5-phospho-alpha-D-ribose 1-diphosphate: step 1/9.</text>
</comment>
<dbReference type="NCBIfam" id="TIGR00070">
    <property type="entry name" value="hisG"/>
    <property type="match status" value="1"/>
</dbReference>
<dbReference type="CDD" id="cd00200">
    <property type="entry name" value="WD40"/>
    <property type="match status" value="1"/>
</dbReference>
<dbReference type="GO" id="GO:0005737">
    <property type="term" value="C:cytoplasm"/>
    <property type="evidence" value="ECO:0007669"/>
    <property type="project" value="InterPro"/>
</dbReference>
<dbReference type="InterPro" id="IPR002885">
    <property type="entry name" value="PPR_rpt"/>
</dbReference>
<organism evidence="14 15">
    <name type="scientific">Symbiodinium necroappetens</name>
    <dbReference type="NCBI Taxonomy" id="1628268"/>
    <lineage>
        <taxon>Eukaryota</taxon>
        <taxon>Sar</taxon>
        <taxon>Alveolata</taxon>
        <taxon>Dinophyceae</taxon>
        <taxon>Suessiales</taxon>
        <taxon>Symbiodiniaceae</taxon>
        <taxon>Symbiodinium</taxon>
    </lineage>
</organism>
<evidence type="ECO:0000256" key="2">
    <source>
        <dbReference type="ARBA" id="ARBA00004667"/>
    </source>
</evidence>
<dbReference type="GO" id="GO:0000287">
    <property type="term" value="F:magnesium ion binding"/>
    <property type="evidence" value="ECO:0007669"/>
    <property type="project" value="InterPro"/>
</dbReference>
<dbReference type="NCBIfam" id="TIGR03455">
    <property type="entry name" value="HisG_C-term"/>
    <property type="match status" value="1"/>
</dbReference>
<feature type="repeat" description="PPR" evidence="11">
    <location>
        <begin position="1341"/>
        <end position="1375"/>
    </location>
</feature>
<comment type="caution">
    <text evidence="14">The sequence shown here is derived from an EMBL/GenBank/DDBJ whole genome shotgun (WGS) entry which is preliminary data.</text>
</comment>
<dbReference type="OrthoDB" id="308449at2759"/>
<evidence type="ECO:0000256" key="3">
    <source>
        <dbReference type="ARBA" id="ARBA00011946"/>
    </source>
</evidence>
<feature type="repeat" description="WD" evidence="10">
    <location>
        <begin position="718"/>
        <end position="759"/>
    </location>
</feature>
<dbReference type="GO" id="GO:0003879">
    <property type="term" value="F:ATP phosphoribosyltransferase activity"/>
    <property type="evidence" value="ECO:0007669"/>
    <property type="project" value="UniProtKB-EC"/>
</dbReference>
<dbReference type="InterPro" id="IPR019775">
    <property type="entry name" value="WD40_repeat_CS"/>
</dbReference>
<feature type="repeat" description="WD" evidence="10">
    <location>
        <begin position="1006"/>
        <end position="1038"/>
    </location>
</feature>
<feature type="repeat" description="WD" evidence="10">
    <location>
        <begin position="669"/>
        <end position="710"/>
    </location>
</feature>
<reference evidence="14" key="1">
    <citation type="submission" date="2021-02" db="EMBL/GenBank/DDBJ databases">
        <authorList>
            <person name="Dougan E. K."/>
            <person name="Rhodes N."/>
            <person name="Thang M."/>
            <person name="Chan C."/>
        </authorList>
    </citation>
    <scope>NUCLEOTIDE SEQUENCE</scope>
</reference>
<dbReference type="InterPro" id="IPR015867">
    <property type="entry name" value="N-reg_PII/ATP_PRibTrfase_C"/>
</dbReference>
<dbReference type="PROSITE" id="PS01316">
    <property type="entry name" value="ATP_P_PHORIBOSYLTR"/>
    <property type="match status" value="1"/>
</dbReference>
<evidence type="ECO:0000256" key="8">
    <source>
        <dbReference type="ARBA" id="ARBA00022737"/>
    </source>
</evidence>
<dbReference type="InterPro" id="IPR018198">
    <property type="entry name" value="ATP_PRibTrfase_CS"/>
</dbReference>
<dbReference type="Pfam" id="PF13041">
    <property type="entry name" value="PPR_2"/>
    <property type="match status" value="1"/>
</dbReference>
<dbReference type="PROSITE" id="PS50082">
    <property type="entry name" value="WD_REPEATS_2"/>
    <property type="match status" value="4"/>
</dbReference>
<keyword evidence="15" id="KW-1185">Reference proteome</keyword>
<dbReference type="Pfam" id="PF01634">
    <property type="entry name" value="HisG"/>
    <property type="match status" value="1"/>
</dbReference>
<feature type="repeat" description="WD" evidence="10">
    <location>
        <begin position="486"/>
        <end position="519"/>
    </location>
</feature>
<dbReference type="InterPro" id="IPR011990">
    <property type="entry name" value="TPR-like_helical_dom_sf"/>
</dbReference>
<evidence type="ECO:0000256" key="10">
    <source>
        <dbReference type="PROSITE-ProRule" id="PRU00221"/>
    </source>
</evidence>
<proteinExistence type="predicted"/>
<evidence type="ECO:0000256" key="9">
    <source>
        <dbReference type="ARBA" id="ARBA00023102"/>
    </source>
</evidence>
<dbReference type="InterPro" id="IPR013115">
    <property type="entry name" value="HisG_C"/>
</dbReference>
<feature type="domain" description="Histidine biosynthesis HisG C-terminal" evidence="13">
    <location>
        <begin position="237"/>
        <end position="297"/>
    </location>
</feature>
<keyword evidence="6" id="KW-0328">Glycosyltransferase</keyword>
<keyword evidence="7" id="KW-0808">Transferase</keyword>
<evidence type="ECO:0000259" key="12">
    <source>
        <dbReference type="Pfam" id="PF01634"/>
    </source>
</evidence>
<dbReference type="SUPFAM" id="SSF54913">
    <property type="entry name" value="GlnB-like"/>
    <property type="match status" value="1"/>
</dbReference>
<dbReference type="InterPro" id="IPR015943">
    <property type="entry name" value="WD40/YVTN_repeat-like_dom_sf"/>
</dbReference>
<dbReference type="Proteomes" id="UP000601435">
    <property type="component" value="Unassembled WGS sequence"/>
</dbReference>
<dbReference type="Gene3D" id="3.40.190.10">
    <property type="entry name" value="Periplasmic binding protein-like II"/>
    <property type="match status" value="2"/>
</dbReference>
<dbReference type="Pfam" id="PF00400">
    <property type="entry name" value="WD40"/>
    <property type="match status" value="4"/>
</dbReference>
<dbReference type="Pfam" id="PF08029">
    <property type="entry name" value="HisG_C"/>
    <property type="match status" value="1"/>
</dbReference>
<evidence type="ECO:0000313" key="14">
    <source>
        <dbReference type="EMBL" id="CAE7212635.1"/>
    </source>
</evidence>
<evidence type="ECO:0000256" key="11">
    <source>
        <dbReference type="PROSITE-ProRule" id="PRU00708"/>
    </source>
</evidence>
<dbReference type="Gene3D" id="2.130.10.10">
    <property type="entry name" value="YVTN repeat-like/Quinoprotein amine dehydrogenase"/>
    <property type="match status" value="4"/>
</dbReference>
<keyword evidence="5" id="KW-0028">Amino-acid biosynthesis</keyword>
<dbReference type="UniPathway" id="UPA00031">
    <property type="reaction ID" value="UER00006"/>
</dbReference>
<dbReference type="InterPro" id="IPR001348">
    <property type="entry name" value="ATP_PRibTrfase_HisG"/>
</dbReference>
<feature type="domain" description="ATP phosphoribosyltransferase catalytic" evidence="12">
    <location>
        <begin position="59"/>
        <end position="207"/>
    </location>
</feature>
<name>A0A812JWY3_9DINO</name>
<evidence type="ECO:0000256" key="4">
    <source>
        <dbReference type="ARBA" id="ARBA00022574"/>
    </source>
</evidence>
<dbReference type="PROSITE" id="PS51375">
    <property type="entry name" value="PPR"/>
    <property type="match status" value="1"/>
</dbReference>
<keyword evidence="4 10" id="KW-0853">WD repeat</keyword>
<dbReference type="PANTHER" id="PTHR21403">
    <property type="entry name" value="ATP PHOSPHORIBOSYLTRANSFERASE ATP-PRTASE"/>
    <property type="match status" value="1"/>
</dbReference>
<dbReference type="PANTHER" id="PTHR21403:SF8">
    <property type="entry name" value="ATP PHOSPHORIBOSYLTRANSFERASE"/>
    <property type="match status" value="1"/>
</dbReference>
<accession>A0A812JWY3</accession>
<evidence type="ECO:0000256" key="1">
    <source>
        <dbReference type="ARBA" id="ARBA00000915"/>
    </source>
</evidence>
<keyword evidence="8" id="KW-0677">Repeat</keyword>
<dbReference type="SUPFAM" id="SSF50978">
    <property type="entry name" value="WD40 repeat-like"/>
    <property type="match status" value="2"/>
</dbReference>
<evidence type="ECO:0000256" key="5">
    <source>
        <dbReference type="ARBA" id="ARBA00022605"/>
    </source>
</evidence>
<protein>
    <recommendedName>
        <fullName evidence="3">ATP phosphoribosyltransferase</fullName>
        <ecNumber evidence="3">2.4.2.17</ecNumber>
    </recommendedName>
</protein>
<evidence type="ECO:0000256" key="6">
    <source>
        <dbReference type="ARBA" id="ARBA00022676"/>
    </source>
</evidence>
<dbReference type="InterPro" id="IPR011322">
    <property type="entry name" value="N-reg_PII-like_a/b"/>
</dbReference>
<dbReference type="InterPro" id="IPR036322">
    <property type="entry name" value="WD40_repeat_dom_sf"/>
</dbReference>
<dbReference type="GO" id="GO:0000105">
    <property type="term" value="P:L-histidine biosynthetic process"/>
    <property type="evidence" value="ECO:0007669"/>
    <property type="project" value="UniProtKB-UniPathway"/>
</dbReference>
<gene>
    <name evidence="14" type="primary">HIS1</name>
    <name evidence="14" type="ORF">SNEC2469_LOCUS2244</name>
</gene>
<dbReference type="PROSITE" id="PS50294">
    <property type="entry name" value="WD_REPEATS_REGION"/>
    <property type="match status" value="1"/>
</dbReference>
<evidence type="ECO:0000259" key="13">
    <source>
        <dbReference type="Pfam" id="PF08029"/>
    </source>
</evidence>
<dbReference type="Gene3D" id="1.25.40.10">
    <property type="entry name" value="Tetratricopeptide repeat domain"/>
    <property type="match status" value="2"/>
</dbReference>
<keyword evidence="9" id="KW-0368">Histidine biosynthesis</keyword>
<evidence type="ECO:0000313" key="15">
    <source>
        <dbReference type="Proteomes" id="UP000601435"/>
    </source>
</evidence>